<dbReference type="PRINTS" id="PR00344">
    <property type="entry name" value="BCTRLSENSOR"/>
</dbReference>
<dbReference type="InterPro" id="IPR050351">
    <property type="entry name" value="BphY/WalK/GraS-like"/>
</dbReference>
<evidence type="ECO:0000256" key="11">
    <source>
        <dbReference type="ARBA" id="ARBA00022840"/>
    </source>
</evidence>
<keyword evidence="8" id="KW-0812">Transmembrane</keyword>
<dbReference type="GO" id="GO:0045121">
    <property type="term" value="C:membrane raft"/>
    <property type="evidence" value="ECO:0007669"/>
    <property type="project" value="UniProtKB-SubCell"/>
</dbReference>
<keyword evidence="13" id="KW-0902">Two-component regulatory system</keyword>
<keyword evidence="11" id="KW-0067">ATP-binding</keyword>
<evidence type="ECO:0000259" key="17">
    <source>
        <dbReference type="PROSITE" id="PS50113"/>
    </source>
</evidence>
<dbReference type="SUPFAM" id="SSF55785">
    <property type="entry name" value="PYP-like sensor domain (PAS domain)"/>
    <property type="match status" value="2"/>
</dbReference>
<dbReference type="InterPro" id="IPR003661">
    <property type="entry name" value="HisK_dim/P_dom"/>
</dbReference>
<evidence type="ECO:0000256" key="9">
    <source>
        <dbReference type="ARBA" id="ARBA00022741"/>
    </source>
</evidence>
<keyword evidence="7" id="KW-0808">Transferase</keyword>
<evidence type="ECO:0000313" key="19">
    <source>
        <dbReference type="Proteomes" id="UP000253209"/>
    </source>
</evidence>
<evidence type="ECO:0000256" key="6">
    <source>
        <dbReference type="ARBA" id="ARBA00022553"/>
    </source>
</evidence>
<dbReference type="InterPro" id="IPR035965">
    <property type="entry name" value="PAS-like_dom_sf"/>
</dbReference>
<dbReference type="InterPro" id="IPR004358">
    <property type="entry name" value="Sig_transdc_His_kin-like_C"/>
</dbReference>
<dbReference type="SMART" id="SM00091">
    <property type="entry name" value="PAS"/>
    <property type="match status" value="2"/>
</dbReference>
<dbReference type="PROSITE" id="PS50112">
    <property type="entry name" value="PAS"/>
    <property type="match status" value="1"/>
</dbReference>
<evidence type="ECO:0000256" key="5">
    <source>
        <dbReference type="ARBA" id="ARBA00022475"/>
    </source>
</evidence>
<dbReference type="Pfam" id="PF02518">
    <property type="entry name" value="HATPase_c"/>
    <property type="match status" value="1"/>
</dbReference>
<dbReference type="InterPro" id="IPR013767">
    <property type="entry name" value="PAS_fold"/>
</dbReference>
<feature type="domain" description="Histidine kinase" evidence="15">
    <location>
        <begin position="448"/>
        <end position="662"/>
    </location>
</feature>
<keyword evidence="10 18" id="KW-0418">Kinase</keyword>
<dbReference type="Gene3D" id="3.30.450.40">
    <property type="match status" value="1"/>
</dbReference>
<dbReference type="FunFam" id="1.10.287.130:FF:000001">
    <property type="entry name" value="Two-component sensor histidine kinase"/>
    <property type="match status" value="1"/>
</dbReference>
<proteinExistence type="predicted"/>
<reference evidence="18 19" key="1">
    <citation type="submission" date="2018-05" db="EMBL/GenBank/DDBJ databases">
        <title>Mucilaginibacter hurinus sp. nov., isolated from briquette warehouse soil.</title>
        <authorList>
            <person name="Choi L."/>
        </authorList>
    </citation>
    <scope>NUCLEOTIDE SEQUENCE [LARGE SCALE GENOMIC DNA]</scope>
    <source>
        <strain evidence="18 19">ZR32</strain>
    </source>
</reference>
<evidence type="ECO:0000256" key="8">
    <source>
        <dbReference type="ARBA" id="ARBA00022692"/>
    </source>
</evidence>
<comment type="subcellular location">
    <subcellularLocation>
        <location evidence="2">Cell membrane</location>
    </subcellularLocation>
    <subcellularLocation>
        <location evidence="3">Membrane raft</location>
        <topology evidence="3">Multi-pass membrane protein</topology>
    </subcellularLocation>
</comment>
<dbReference type="SUPFAM" id="SSF55781">
    <property type="entry name" value="GAF domain-like"/>
    <property type="match status" value="1"/>
</dbReference>
<evidence type="ECO:0000256" key="1">
    <source>
        <dbReference type="ARBA" id="ARBA00000085"/>
    </source>
</evidence>
<dbReference type="CDD" id="cd00130">
    <property type="entry name" value="PAS"/>
    <property type="match status" value="2"/>
</dbReference>
<evidence type="ECO:0000256" key="3">
    <source>
        <dbReference type="ARBA" id="ARBA00004314"/>
    </source>
</evidence>
<comment type="catalytic activity">
    <reaction evidence="1">
        <text>ATP + protein L-histidine = ADP + protein N-phospho-L-histidine.</text>
        <dbReference type="EC" id="2.7.13.3"/>
    </reaction>
</comment>
<dbReference type="GO" id="GO:0030295">
    <property type="term" value="F:protein kinase activator activity"/>
    <property type="evidence" value="ECO:0007669"/>
    <property type="project" value="TreeGrafter"/>
</dbReference>
<dbReference type="InterPro" id="IPR003594">
    <property type="entry name" value="HATPase_dom"/>
</dbReference>
<dbReference type="GO" id="GO:0007234">
    <property type="term" value="P:osmosensory signaling via phosphorelay pathway"/>
    <property type="evidence" value="ECO:0007669"/>
    <property type="project" value="TreeGrafter"/>
</dbReference>
<dbReference type="InterPro" id="IPR005467">
    <property type="entry name" value="His_kinase_dom"/>
</dbReference>
<keyword evidence="5" id="KW-1003">Cell membrane</keyword>
<dbReference type="Pfam" id="PF00512">
    <property type="entry name" value="HisKA"/>
    <property type="match status" value="1"/>
</dbReference>
<evidence type="ECO:0000256" key="14">
    <source>
        <dbReference type="ARBA" id="ARBA00023136"/>
    </source>
</evidence>
<feature type="domain" description="PAS" evidence="16">
    <location>
        <begin position="136"/>
        <end position="205"/>
    </location>
</feature>
<gene>
    <name evidence="18" type="ORF">DJ568_15335</name>
</gene>
<sequence>MSDMYRPGPKIPDIALFENLPVAIYTCDKDGYITSYNRAAVRLWGREPEIGKDKWSGAWKLYYPDGMPMPIDECPMARAITQKKALEDEHIILQRPDGEKRNIASHPVPVFDDAGNLIGATNTYLDVTNDKHDEKQQAWLGAIITSSDDAIISKTLTGEITSWNRAAEKLFGYTAEEAIGRHISLLIPKERLAEEELIIGKIRNSESIDHFETYRRTKSGLEIPISLTVSPIKDGKGQTIGASKIARDISRQKHAEERLQRYAESLEILNSFGKVIAEDMDIQSILQKVTDATTQITQAQFGAFFYNQVNDKDESYTLFTLSGAPREAFEQFGMPRNTAVFDHTFKGQGIVRVDDITADPRYGHNSPHFGMPKGHLPVVSYLAVPVISNSGNVIGGLFFGHPERGRFTQEHEQLLTGIAAQAAVALDNAKLYEEIKVLNSKKDEFIGMASHELKTPVTSINGYLQIIDRNMPADDRNKPFINKTLNQVGKLTTLISDLLDVSKIQTGKLPFSYAHFDMAKLLEDVADVMGQTHTSHKIELTCHETALNVYADQQRIEQVIINLISNGVKYSPNSNRVLVCAEAAGNKIRVSVQDFGIGIDAEQHDRIFSRFYRVENLAAHMSGLGIGLYISHEIVSRHKGKLWLTSEPGKGSTFFFEIPADKQDV</sequence>
<dbReference type="GO" id="GO:0005524">
    <property type="term" value="F:ATP binding"/>
    <property type="evidence" value="ECO:0007669"/>
    <property type="project" value="UniProtKB-KW"/>
</dbReference>
<comment type="caution">
    <text evidence="18">The sequence shown here is derived from an EMBL/GenBank/DDBJ whole genome shotgun (WGS) entry which is preliminary data.</text>
</comment>
<dbReference type="PANTHER" id="PTHR42878:SF7">
    <property type="entry name" value="SENSOR HISTIDINE KINASE GLRK"/>
    <property type="match status" value="1"/>
</dbReference>
<dbReference type="SMART" id="SM00065">
    <property type="entry name" value="GAF"/>
    <property type="match status" value="1"/>
</dbReference>
<feature type="domain" description="PAC" evidence="17">
    <location>
        <begin position="209"/>
        <end position="261"/>
    </location>
</feature>
<dbReference type="PANTHER" id="PTHR42878">
    <property type="entry name" value="TWO-COMPONENT HISTIDINE KINASE"/>
    <property type="match status" value="1"/>
</dbReference>
<keyword evidence="9" id="KW-0547">Nucleotide-binding</keyword>
<dbReference type="InterPro" id="IPR003018">
    <property type="entry name" value="GAF"/>
</dbReference>
<evidence type="ECO:0000256" key="7">
    <source>
        <dbReference type="ARBA" id="ARBA00022679"/>
    </source>
</evidence>
<evidence type="ECO:0000259" key="15">
    <source>
        <dbReference type="PROSITE" id="PS50109"/>
    </source>
</evidence>
<dbReference type="FunFam" id="3.30.565.10:FF:000023">
    <property type="entry name" value="PAS domain-containing sensor histidine kinase"/>
    <property type="match status" value="1"/>
</dbReference>
<dbReference type="EMBL" id="QGDC01000009">
    <property type="protein sequence ID" value="RCH53910.1"/>
    <property type="molecule type" value="Genomic_DNA"/>
</dbReference>
<dbReference type="Pfam" id="PF08448">
    <property type="entry name" value="PAS_4"/>
    <property type="match status" value="1"/>
</dbReference>
<dbReference type="SUPFAM" id="SSF55874">
    <property type="entry name" value="ATPase domain of HSP90 chaperone/DNA topoisomerase II/histidine kinase"/>
    <property type="match status" value="1"/>
</dbReference>
<dbReference type="EC" id="2.7.13.3" evidence="4"/>
<dbReference type="InterPro" id="IPR013656">
    <property type="entry name" value="PAS_4"/>
</dbReference>
<dbReference type="Gene3D" id="1.10.287.130">
    <property type="match status" value="1"/>
</dbReference>
<evidence type="ECO:0000259" key="16">
    <source>
        <dbReference type="PROSITE" id="PS50112"/>
    </source>
</evidence>
<name>A0A367GKR4_9SPHI</name>
<keyword evidence="14" id="KW-0472">Membrane</keyword>
<dbReference type="Gene3D" id="3.30.450.20">
    <property type="entry name" value="PAS domain"/>
    <property type="match status" value="2"/>
</dbReference>
<evidence type="ECO:0000256" key="10">
    <source>
        <dbReference type="ARBA" id="ARBA00022777"/>
    </source>
</evidence>
<dbReference type="PROSITE" id="PS50113">
    <property type="entry name" value="PAC"/>
    <property type="match status" value="1"/>
</dbReference>
<keyword evidence="12" id="KW-1133">Transmembrane helix</keyword>
<dbReference type="SMART" id="SM00387">
    <property type="entry name" value="HATPase_c"/>
    <property type="match status" value="1"/>
</dbReference>
<dbReference type="GO" id="GO:0000156">
    <property type="term" value="F:phosphorelay response regulator activity"/>
    <property type="evidence" value="ECO:0007669"/>
    <property type="project" value="TreeGrafter"/>
</dbReference>
<dbReference type="SMART" id="SM00388">
    <property type="entry name" value="HisKA"/>
    <property type="match status" value="1"/>
</dbReference>
<accession>A0A367GKR4</accession>
<dbReference type="OrthoDB" id="9813151at2"/>
<dbReference type="CDD" id="cd00082">
    <property type="entry name" value="HisKA"/>
    <property type="match status" value="1"/>
</dbReference>
<dbReference type="GO" id="GO:0005886">
    <property type="term" value="C:plasma membrane"/>
    <property type="evidence" value="ECO:0007669"/>
    <property type="project" value="UniProtKB-SubCell"/>
</dbReference>
<keyword evidence="6" id="KW-0597">Phosphoprotein</keyword>
<keyword evidence="19" id="KW-1185">Reference proteome</keyword>
<evidence type="ECO:0000256" key="13">
    <source>
        <dbReference type="ARBA" id="ARBA00023012"/>
    </source>
</evidence>
<dbReference type="Pfam" id="PF13185">
    <property type="entry name" value="GAF_2"/>
    <property type="match status" value="1"/>
</dbReference>
<protein>
    <recommendedName>
        <fullName evidence="4">histidine kinase</fullName>
        <ecNumber evidence="4">2.7.13.3</ecNumber>
    </recommendedName>
</protein>
<organism evidence="18 19">
    <name type="scientific">Mucilaginibacter hurinus</name>
    <dbReference type="NCBI Taxonomy" id="2201324"/>
    <lineage>
        <taxon>Bacteria</taxon>
        <taxon>Pseudomonadati</taxon>
        <taxon>Bacteroidota</taxon>
        <taxon>Sphingobacteriia</taxon>
        <taxon>Sphingobacteriales</taxon>
        <taxon>Sphingobacteriaceae</taxon>
        <taxon>Mucilaginibacter</taxon>
    </lineage>
</organism>
<dbReference type="InterPro" id="IPR000014">
    <property type="entry name" value="PAS"/>
</dbReference>
<dbReference type="GO" id="GO:0000155">
    <property type="term" value="F:phosphorelay sensor kinase activity"/>
    <property type="evidence" value="ECO:0007669"/>
    <property type="project" value="InterPro"/>
</dbReference>
<evidence type="ECO:0000256" key="12">
    <source>
        <dbReference type="ARBA" id="ARBA00022989"/>
    </source>
</evidence>
<dbReference type="AlphaFoldDB" id="A0A367GKR4"/>
<dbReference type="RefSeq" id="WP_114006174.1">
    <property type="nucleotide sequence ID" value="NZ_QGDC01000009.1"/>
</dbReference>
<dbReference type="NCBIfam" id="TIGR00229">
    <property type="entry name" value="sensory_box"/>
    <property type="match status" value="2"/>
</dbReference>
<evidence type="ECO:0000313" key="18">
    <source>
        <dbReference type="EMBL" id="RCH53910.1"/>
    </source>
</evidence>
<dbReference type="Proteomes" id="UP000253209">
    <property type="component" value="Unassembled WGS sequence"/>
</dbReference>
<dbReference type="PROSITE" id="PS50109">
    <property type="entry name" value="HIS_KIN"/>
    <property type="match status" value="1"/>
</dbReference>
<evidence type="ECO:0000256" key="2">
    <source>
        <dbReference type="ARBA" id="ARBA00004236"/>
    </source>
</evidence>
<dbReference type="InterPro" id="IPR000700">
    <property type="entry name" value="PAS-assoc_C"/>
</dbReference>
<dbReference type="GO" id="GO:0006355">
    <property type="term" value="P:regulation of DNA-templated transcription"/>
    <property type="evidence" value="ECO:0007669"/>
    <property type="project" value="InterPro"/>
</dbReference>
<evidence type="ECO:0000256" key="4">
    <source>
        <dbReference type="ARBA" id="ARBA00012438"/>
    </source>
</evidence>
<dbReference type="Pfam" id="PF00989">
    <property type="entry name" value="PAS"/>
    <property type="match status" value="1"/>
</dbReference>
<dbReference type="InterPro" id="IPR036890">
    <property type="entry name" value="HATPase_C_sf"/>
</dbReference>
<dbReference type="Gene3D" id="3.30.565.10">
    <property type="entry name" value="Histidine kinase-like ATPase, C-terminal domain"/>
    <property type="match status" value="1"/>
</dbReference>
<dbReference type="InterPro" id="IPR029016">
    <property type="entry name" value="GAF-like_dom_sf"/>
</dbReference>